<evidence type="ECO:0000313" key="2">
    <source>
        <dbReference type="EMBL" id="SVC44184.1"/>
    </source>
</evidence>
<proteinExistence type="predicted"/>
<dbReference type="AlphaFoldDB" id="A0A382M574"/>
<name>A0A382M574_9ZZZZ</name>
<sequence length="269" mass="30865">MQHYMARFFVLIVLVTLLIGRQQKVANVMQQELDNTEVPNDVYKDDLAIQGALTPKHTDYVRQFAFNPDEKWVISTSRDKIVEVEDLSPYTVGKWYRKVFSFKTRNVNGNPFEIEISATFTHTDSGTELILPGYYDGNNIWKVGFMPTKVGIWTYKTSSPNKSLSSHTGMVKVVASGHKGLLAKDSTYPDKWRYADGPYIVPIGVFVNAMLEDAALPTFTAMADFLKNNNLHLLNFRLSENDRAFENVDNNTMHLARWQRLERRMEILT</sequence>
<feature type="non-terminal residue" evidence="2">
    <location>
        <position position="269"/>
    </location>
</feature>
<dbReference type="SUPFAM" id="SSF101908">
    <property type="entry name" value="Putative isomerase YbhE"/>
    <property type="match status" value="1"/>
</dbReference>
<organism evidence="2">
    <name type="scientific">marine metagenome</name>
    <dbReference type="NCBI Taxonomy" id="408172"/>
    <lineage>
        <taxon>unclassified sequences</taxon>
        <taxon>metagenomes</taxon>
        <taxon>ecological metagenomes</taxon>
    </lineage>
</organism>
<reference evidence="2" key="1">
    <citation type="submission" date="2018-05" db="EMBL/GenBank/DDBJ databases">
        <authorList>
            <person name="Lanie J.A."/>
            <person name="Ng W.-L."/>
            <person name="Kazmierczak K.M."/>
            <person name="Andrzejewski T.M."/>
            <person name="Davidsen T.M."/>
            <person name="Wayne K.J."/>
            <person name="Tettelin H."/>
            <person name="Glass J.I."/>
            <person name="Rusch D."/>
            <person name="Podicherti R."/>
            <person name="Tsui H.-C.T."/>
            <person name="Winkler M.E."/>
        </authorList>
    </citation>
    <scope>NUCLEOTIDE SEQUENCE</scope>
</reference>
<dbReference type="InterPro" id="IPR032260">
    <property type="entry name" value="DUF5060"/>
</dbReference>
<dbReference type="InterPro" id="IPR013783">
    <property type="entry name" value="Ig-like_fold"/>
</dbReference>
<protein>
    <recommendedName>
        <fullName evidence="1">DUF5060 domain-containing protein</fullName>
    </recommendedName>
</protein>
<feature type="domain" description="DUF5060" evidence="1">
    <location>
        <begin position="91"/>
        <end position="159"/>
    </location>
</feature>
<gene>
    <name evidence="2" type="ORF">METZ01_LOCUS297038</name>
</gene>
<accession>A0A382M574</accession>
<dbReference type="Gene3D" id="2.60.40.10">
    <property type="entry name" value="Immunoglobulins"/>
    <property type="match status" value="1"/>
</dbReference>
<evidence type="ECO:0000259" key="1">
    <source>
        <dbReference type="Pfam" id="PF16586"/>
    </source>
</evidence>
<dbReference type="Pfam" id="PF16586">
    <property type="entry name" value="DUF5060"/>
    <property type="match status" value="1"/>
</dbReference>
<dbReference type="EMBL" id="UINC01091428">
    <property type="protein sequence ID" value="SVC44184.1"/>
    <property type="molecule type" value="Genomic_DNA"/>
</dbReference>